<dbReference type="GO" id="GO:0000398">
    <property type="term" value="P:mRNA splicing, via spliceosome"/>
    <property type="evidence" value="ECO:0007669"/>
    <property type="project" value="TreeGrafter"/>
</dbReference>
<evidence type="ECO:0000313" key="5">
    <source>
        <dbReference type="EMBL" id="PWN97607.1"/>
    </source>
</evidence>
<organism evidence="5 6">
    <name type="scientific">Tilletiopsis washingtonensis</name>
    <dbReference type="NCBI Taxonomy" id="58919"/>
    <lineage>
        <taxon>Eukaryota</taxon>
        <taxon>Fungi</taxon>
        <taxon>Dikarya</taxon>
        <taxon>Basidiomycota</taxon>
        <taxon>Ustilaginomycotina</taxon>
        <taxon>Exobasidiomycetes</taxon>
        <taxon>Entylomatales</taxon>
        <taxon>Entylomatales incertae sedis</taxon>
        <taxon>Tilletiopsis</taxon>
    </lineage>
</organism>
<dbReference type="Pfam" id="PF00400">
    <property type="entry name" value="WD40"/>
    <property type="match status" value="1"/>
</dbReference>
<reference evidence="5 6" key="1">
    <citation type="journal article" date="2018" name="Mol. Biol. Evol.">
        <title>Broad Genomic Sampling Reveals a Smut Pathogenic Ancestry of the Fungal Clade Ustilaginomycotina.</title>
        <authorList>
            <person name="Kijpornyongpan T."/>
            <person name="Mondo S.J."/>
            <person name="Barry K."/>
            <person name="Sandor L."/>
            <person name="Lee J."/>
            <person name="Lipzen A."/>
            <person name="Pangilinan J."/>
            <person name="LaButti K."/>
            <person name="Hainaut M."/>
            <person name="Henrissat B."/>
            <person name="Grigoriev I.V."/>
            <person name="Spatafora J.W."/>
            <person name="Aime M.C."/>
        </authorList>
    </citation>
    <scope>NUCLEOTIDE SEQUENCE [LARGE SCALE GENOMIC DNA]</scope>
    <source>
        <strain evidence="5 6">MCA 4186</strain>
    </source>
</reference>
<name>A0A316Z752_9BASI</name>
<evidence type="ECO:0000256" key="2">
    <source>
        <dbReference type="ARBA" id="ARBA00022490"/>
    </source>
</evidence>
<dbReference type="OrthoDB" id="1068471at2759"/>
<dbReference type="PANTHER" id="PTHR22842">
    <property type="entry name" value="WD40 REPEAT PROTEIN"/>
    <property type="match status" value="1"/>
</dbReference>
<dbReference type="AlphaFoldDB" id="A0A316Z752"/>
<sequence>MPAAEPPPSLPGQASVTLRAHAGAVSAALFNARGAYVVTAGADRAVRLFSARAALDADAAGAAPTQLTTPIKSYAAPASHAPLALALAASDAQLAHGGGDRNVSLVDVASGAVLRRFNAHSGAVHALAFAGPGDALLLAAGFDVRVRAYDLRAQNAWKPVMEMREGRDTILALAVRGAALWAAGKEGVVRGYDVRMGELTEDVIGEPVISLQASATSLLVSSSSRAAASHRLLSRADGTLQQRLLGHSLTAGAASRACFAAGEAAVVSGDDEVGMCAWDARSGDVLRRYAGGTCTFVDARQDALLSAHKDGVVRIWRDA</sequence>
<protein>
    <submittedName>
        <fullName evidence="5">WD40 repeat-like protein</fullName>
    </submittedName>
</protein>
<dbReference type="PANTHER" id="PTHR22842:SF3">
    <property type="entry name" value="WD REPEAT DOMAIN-CONTAINING PROTEIN 83"/>
    <property type="match status" value="1"/>
</dbReference>
<dbReference type="RefSeq" id="XP_025597886.1">
    <property type="nucleotide sequence ID" value="XM_025745292.1"/>
</dbReference>
<keyword evidence="4" id="KW-0853">WD repeat</keyword>
<evidence type="ECO:0000256" key="1">
    <source>
        <dbReference type="ARBA" id="ARBA00004496"/>
    </source>
</evidence>
<feature type="repeat" description="WD" evidence="4">
    <location>
        <begin position="18"/>
        <end position="50"/>
    </location>
</feature>
<accession>A0A316Z752</accession>
<proteinExistence type="inferred from homology"/>
<dbReference type="InterPro" id="IPR015943">
    <property type="entry name" value="WD40/YVTN_repeat-like_dom_sf"/>
</dbReference>
<evidence type="ECO:0000256" key="4">
    <source>
        <dbReference type="PROSITE-ProRule" id="PRU00221"/>
    </source>
</evidence>
<dbReference type="InterPro" id="IPR036322">
    <property type="entry name" value="WD40_repeat_dom_sf"/>
</dbReference>
<comment type="subcellular location">
    <subcellularLocation>
        <location evidence="1">Cytoplasm</location>
    </subcellularLocation>
</comment>
<comment type="similarity">
    <text evidence="3">Belongs to the WD repeat MORG1 family.</text>
</comment>
<keyword evidence="2" id="KW-0963">Cytoplasm</keyword>
<dbReference type="EMBL" id="KZ819294">
    <property type="protein sequence ID" value="PWN97607.1"/>
    <property type="molecule type" value="Genomic_DNA"/>
</dbReference>
<dbReference type="Proteomes" id="UP000245946">
    <property type="component" value="Unassembled WGS sequence"/>
</dbReference>
<evidence type="ECO:0000313" key="6">
    <source>
        <dbReference type="Proteomes" id="UP000245946"/>
    </source>
</evidence>
<dbReference type="GeneID" id="37272836"/>
<dbReference type="STRING" id="58919.A0A316Z752"/>
<dbReference type="Gene3D" id="2.130.10.10">
    <property type="entry name" value="YVTN repeat-like/Quinoprotein amine dehydrogenase"/>
    <property type="match status" value="2"/>
</dbReference>
<dbReference type="InterPro" id="IPR051980">
    <property type="entry name" value="WD_repeat_MORG1"/>
</dbReference>
<keyword evidence="6" id="KW-1185">Reference proteome</keyword>
<dbReference type="InterPro" id="IPR001680">
    <property type="entry name" value="WD40_rpt"/>
</dbReference>
<dbReference type="PROSITE" id="PS50082">
    <property type="entry name" value="WD_REPEATS_2"/>
    <property type="match status" value="1"/>
</dbReference>
<dbReference type="GO" id="GO:0071013">
    <property type="term" value="C:catalytic step 2 spliceosome"/>
    <property type="evidence" value="ECO:0007669"/>
    <property type="project" value="TreeGrafter"/>
</dbReference>
<evidence type="ECO:0000256" key="3">
    <source>
        <dbReference type="ARBA" id="ARBA00038145"/>
    </source>
</evidence>
<dbReference type="SMART" id="SM00320">
    <property type="entry name" value="WD40"/>
    <property type="match status" value="5"/>
</dbReference>
<gene>
    <name evidence="5" type="ORF">FA09DRAFT_360929</name>
</gene>
<dbReference type="GO" id="GO:0005737">
    <property type="term" value="C:cytoplasm"/>
    <property type="evidence" value="ECO:0007669"/>
    <property type="project" value="UniProtKB-SubCell"/>
</dbReference>
<dbReference type="SUPFAM" id="SSF50978">
    <property type="entry name" value="WD40 repeat-like"/>
    <property type="match status" value="1"/>
</dbReference>